<dbReference type="AlphaFoldDB" id="A0AAV4BF40"/>
<reference evidence="1 2" key="1">
    <citation type="journal article" date="2021" name="Elife">
        <title>Chloroplast acquisition without the gene transfer in kleptoplastic sea slugs, Plakobranchus ocellatus.</title>
        <authorList>
            <person name="Maeda T."/>
            <person name="Takahashi S."/>
            <person name="Yoshida T."/>
            <person name="Shimamura S."/>
            <person name="Takaki Y."/>
            <person name="Nagai Y."/>
            <person name="Toyoda A."/>
            <person name="Suzuki Y."/>
            <person name="Arimoto A."/>
            <person name="Ishii H."/>
            <person name="Satoh N."/>
            <person name="Nishiyama T."/>
            <person name="Hasebe M."/>
            <person name="Maruyama T."/>
            <person name="Minagawa J."/>
            <person name="Obokata J."/>
            <person name="Shigenobu S."/>
        </authorList>
    </citation>
    <scope>NUCLEOTIDE SEQUENCE [LARGE SCALE GENOMIC DNA]</scope>
</reference>
<keyword evidence="2" id="KW-1185">Reference proteome</keyword>
<dbReference type="EMBL" id="BLXT01004926">
    <property type="protein sequence ID" value="GFO18052.1"/>
    <property type="molecule type" value="Genomic_DNA"/>
</dbReference>
<evidence type="ECO:0000313" key="2">
    <source>
        <dbReference type="Proteomes" id="UP000735302"/>
    </source>
</evidence>
<sequence>MTLSVPVAVTSLGDSSSISVCQRSLSQSSNIKRGFDMNSDKYKVMLMYEMRNWNMTLLLLVYDDYYYHAGVWALARPLERLECV</sequence>
<dbReference type="Proteomes" id="UP000735302">
    <property type="component" value="Unassembled WGS sequence"/>
</dbReference>
<protein>
    <submittedName>
        <fullName evidence="1">Uncharacterized protein</fullName>
    </submittedName>
</protein>
<gene>
    <name evidence="1" type="ORF">PoB_004455700</name>
</gene>
<accession>A0AAV4BF40</accession>
<name>A0AAV4BF40_9GAST</name>
<organism evidence="1 2">
    <name type="scientific">Plakobranchus ocellatus</name>
    <dbReference type="NCBI Taxonomy" id="259542"/>
    <lineage>
        <taxon>Eukaryota</taxon>
        <taxon>Metazoa</taxon>
        <taxon>Spiralia</taxon>
        <taxon>Lophotrochozoa</taxon>
        <taxon>Mollusca</taxon>
        <taxon>Gastropoda</taxon>
        <taxon>Heterobranchia</taxon>
        <taxon>Euthyneura</taxon>
        <taxon>Panpulmonata</taxon>
        <taxon>Sacoglossa</taxon>
        <taxon>Placobranchoidea</taxon>
        <taxon>Plakobranchidae</taxon>
        <taxon>Plakobranchus</taxon>
    </lineage>
</organism>
<comment type="caution">
    <text evidence="1">The sequence shown here is derived from an EMBL/GenBank/DDBJ whole genome shotgun (WGS) entry which is preliminary data.</text>
</comment>
<evidence type="ECO:0000313" key="1">
    <source>
        <dbReference type="EMBL" id="GFO18052.1"/>
    </source>
</evidence>
<proteinExistence type="predicted"/>